<protein>
    <submittedName>
        <fullName evidence="2">DUF1275 domain-containing protein</fullName>
    </submittedName>
</protein>
<dbReference type="Pfam" id="PF06912">
    <property type="entry name" value="DUF1275"/>
    <property type="match status" value="1"/>
</dbReference>
<accession>A0ABY4KC19</accession>
<organism evidence="2 3">
    <name type="scientific">Flavobacterium azooxidireducens</name>
    <dbReference type="NCBI Taxonomy" id="1871076"/>
    <lineage>
        <taxon>Bacteria</taxon>
        <taxon>Pseudomonadati</taxon>
        <taxon>Bacteroidota</taxon>
        <taxon>Flavobacteriia</taxon>
        <taxon>Flavobacteriales</taxon>
        <taxon>Flavobacteriaceae</taxon>
        <taxon>Flavobacterium</taxon>
    </lineage>
</organism>
<feature type="transmembrane region" description="Helical" evidence="1">
    <location>
        <begin position="20"/>
        <end position="39"/>
    </location>
</feature>
<dbReference type="EMBL" id="CP096205">
    <property type="protein sequence ID" value="UPQ77876.1"/>
    <property type="molecule type" value="Genomic_DNA"/>
</dbReference>
<keyword evidence="3" id="KW-1185">Reference proteome</keyword>
<dbReference type="Proteomes" id="UP000830583">
    <property type="component" value="Chromosome"/>
</dbReference>
<keyword evidence="1" id="KW-1133">Transmembrane helix</keyword>
<dbReference type="InterPro" id="IPR010699">
    <property type="entry name" value="DUF1275"/>
</dbReference>
<feature type="transmembrane region" description="Helical" evidence="1">
    <location>
        <begin position="127"/>
        <end position="150"/>
    </location>
</feature>
<sequence length="276" mass="31303">MLRKFSNSRTLEDNIKLGALTAFSGGMVNVASLLIFFSFSSNVTGHYAILASEIVKGNLYQTGIVFAWIFLFFFGSFLSNLIVIHLSKINTYLAHSLPLILEIICLMSVGIYGQFFYMETLFETEIMLGIMLFAMGLQNGLTASISNFAVKTTHLTGTTTDLGILFSMFTKKEYRENKELRGKAKLLSTIAIAYLGGAIISGFLYFYTGFQVFYIVSVFLTIVISYDLYKIRLERFMSIRNRKNAIKVYKETKTVHPAFNLNSFTERKERMKEETA</sequence>
<feature type="transmembrane region" description="Helical" evidence="1">
    <location>
        <begin position="59"/>
        <end position="84"/>
    </location>
</feature>
<keyword evidence="1" id="KW-0472">Membrane</keyword>
<evidence type="ECO:0000256" key="1">
    <source>
        <dbReference type="SAM" id="Phobius"/>
    </source>
</evidence>
<name>A0ABY4KC19_9FLAO</name>
<feature type="transmembrane region" description="Helical" evidence="1">
    <location>
        <begin position="212"/>
        <end position="229"/>
    </location>
</feature>
<gene>
    <name evidence="2" type="ORF">M0M57_09555</name>
</gene>
<proteinExistence type="predicted"/>
<dbReference type="PANTHER" id="PTHR37314:SF4">
    <property type="entry name" value="UPF0700 TRANSMEMBRANE PROTEIN YOAK"/>
    <property type="match status" value="1"/>
</dbReference>
<feature type="transmembrane region" description="Helical" evidence="1">
    <location>
        <begin position="96"/>
        <end position="115"/>
    </location>
</feature>
<reference evidence="2" key="1">
    <citation type="submission" date="2022-04" db="EMBL/GenBank/DDBJ databases">
        <title>Consumption of N2O by Flavobacterium azooxidireducens sp. nov. isolated from Decomposing Leaf Litter of Phragmites australis (Cav.).</title>
        <authorList>
            <person name="Behrendt U."/>
            <person name="Spanner T."/>
            <person name="Augustin J."/>
            <person name="Horn M.A."/>
            <person name="Kolb S."/>
            <person name="Ulrich A."/>
        </authorList>
    </citation>
    <scope>NUCLEOTIDE SEQUENCE</scope>
    <source>
        <strain evidence="2">IGB 4-14</strain>
    </source>
</reference>
<dbReference type="RefSeq" id="WP_248432826.1">
    <property type="nucleotide sequence ID" value="NZ_CP096205.1"/>
</dbReference>
<dbReference type="PANTHER" id="PTHR37314">
    <property type="entry name" value="SLR0142 PROTEIN"/>
    <property type="match status" value="1"/>
</dbReference>
<evidence type="ECO:0000313" key="2">
    <source>
        <dbReference type="EMBL" id="UPQ77876.1"/>
    </source>
</evidence>
<keyword evidence="1" id="KW-0812">Transmembrane</keyword>
<evidence type="ECO:0000313" key="3">
    <source>
        <dbReference type="Proteomes" id="UP000830583"/>
    </source>
</evidence>
<feature type="transmembrane region" description="Helical" evidence="1">
    <location>
        <begin position="186"/>
        <end position="206"/>
    </location>
</feature>